<evidence type="ECO:0000256" key="7">
    <source>
        <dbReference type="ARBA" id="ARBA00023015"/>
    </source>
</evidence>
<dbReference type="Proteomes" id="UP000694621">
    <property type="component" value="Unplaced"/>
</dbReference>
<reference evidence="13" key="2">
    <citation type="submission" date="2025-05" db="UniProtKB">
        <authorList>
            <consortium name="Ensembl"/>
        </authorList>
    </citation>
    <scope>IDENTIFICATION</scope>
</reference>
<keyword evidence="3" id="KW-0963">Cytoplasm</keyword>
<dbReference type="EMBL" id="JAICCE010000003">
    <property type="protein sequence ID" value="KAG9278962.1"/>
    <property type="molecule type" value="Genomic_DNA"/>
</dbReference>
<feature type="domain" description="Zinc-finger" evidence="11">
    <location>
        <begin position="351"/>
        <end position="448"/>
    </location>
</feature>
<dbReference type="KEGG" id="amex:103040392"/>
<dbReference type="GO" id="GO:0051301">
    <property type="term" value="P:cell division"/>
    <property type="evidence" value="ECO:0007669"/>
    <property type="project" value="UniProtKB-KW"/>
</dbReference>
<evidence type="ECO:0000256" key="6">
    <source>
        <dbReference type="ARBA" id="ARBA00022843"/>
    </source>
</evidence>
<feature type="region of interest" description="Disordered" evidence="10">
    <location>
        <begin position="20"/>
        <end position="45"/>
    </location>
</feature>
<evidence type="ECO:0000313" key="12">
    <source>
        <dbReference type="EMBL" id="KAG9278962.1"/>
    </source>
</evidence>
<gene>
    <name evidence="12" type="primary">CDCA7L</name>
    <name evidence="12" type="ORF">AMEX_G4422</name>
</gene>
<dbReference type="OrthoDB" id="298344at2759"/>
<evidence type="ECO:0000256" key="9">
    <source>
        <dbReference type="ARBA" id="ARBA00023242"/>
    </source>
</evidence>
<dbReference type="GO" id="GO:0006355">
    <property type="term" value="P:regulation of DNA-templated transcription"/>
    <property type="evidence" value="ECO:0007669"/>
    <property type="project" value="InterPro"/>
</dbReference>
<dbReference type="Proteomes" id="UP000752171">
    <property type="component" value="Unassembled WGS sequence"/>
</dbReference>
<keyword evidence="12" id="KW-0132">Cell division</keyword>
<evidence type="ECO:0000313" key="15">
    <source>
        <dbReference type="Proteomes" id="UP000752171"/>
    </source>
</evidence>
<keyword evidence="8" id="KW-0804">Transcription</keyword>
<feature type="region of interest" description="Disordered" evidence="10">
    <location>
        <begin position="233"/>
        <end position="293"/>
    </location>
</feature>
<reference evidence="12 15" key="1">
    <citation type="submission" date="2021-07" db="EMBL/GenBank/DDBJ databases">
        <authorList>
            <person name="Imarazene B."/>
            <person name="Zahm M."/>
            <person name="Klopp C."/>
            <person name="Cabau C."/>
            <person name="Beille S."/>
            <person name="Jouanno E."/>
            <person name="Castinel A."/>
            <person name="Lluch J."/>
            <person name="Gil L."/>
            <person name="Kuchtly C."/>
            <person name="Lopez Roques C."/>
            <person name="Donnadieu C."/>
            <person name="Parrinello H."/>
            <person name="Journot L."/>
            <person name="Du K."/>
            <person name="Schartl M."/>
            <person name="Retaux S."/>
            <person name="Guiguen Y."/>
        </authorList>
    </citation>
    <scope>NUCLEOTIDE SEQUENCE [LARGE SCALE GENOMIC DNA]</scope>
    <source>
        <strain evidence="12">Pach_M1</strain>
        <tissue evidence="12">Testis</tissue>
    </source>
</reference>
<comment type="subcellular location">
    <subcellularLocation>
        <location evidence="2">Cytoplasm</location>
    </subcellularLocation>
    <subcellularLocation>
        <location evidence="1">Nucleus</location>
    </subcellularLocation>
</comment>
<feature type="compositionally biased region" description="Acidic residues" evidence="10">
    <location>
        <begin position="97"/>
        <end position="112"/>
    </location>
</feature>
<evidence type="ECO:0000256" key="4">
    <source>
        <dbReference type="ARBA" id="ARBA00022499"/>
    </source>
</evidence>
<protein>
    <submittedName>
        <fullName evidence="13">Cell division cycle associated 7 like</fullName>
    </submittedName>
    <submittedName>
        <fullName evidence="12">Cell division cycle-associated 7-like protein</fullName>
    </submittedName>
</protein>
<dbReference type="GeneID" id="103040392"/>
<sequence>MSAPVKKALADIFESPSDEEEFLGFGVDSPEEISEESRDSLRSQTSWKPALNFKSRFITDELAHIFMDTDSEEEFEGFGKDERSLRSNWMSPKVVESEEDSDDIGFYSDDDNPAPKRRQSSGLCVAFRFPGRRSSTHESPVPKKSSVKPKPRVPPVSAQPAVRTRKRRGGQADAAVPSKIRHTEKSSGIARNESEEEKEEKDELTEAEIQILNRRAKNIQENKAMLAKLFADLSSLPELSPKTTPIKKKKQYSPRKPVSEPQNERRNPSRKARPPEHFGLEKEQEPLVTSKPRKSIEMHLENLMKVDADLMEDGGRRKRKYRKRTSVRMPDDITEEELENVADRAKDKILDKDHGSTCHQCRQKTLDTKTECRNPYCQGVKGQFCGPCLRNRYGEDVRTALLDPEWECPICRGVCNCSLCRKRDGRCATGALTNLAKYYGYHNVKEYLESLQKSDD</sequence>
<dbReference type="PANTHER" id="PTHR31169">
    <property type="entry name" value="OS05G0300700 PROTEIN"/>
    <property type="match status" value="1"/>
</dbReference>
<dbReference type="InterPro" id="IPR040221">
    <property type="entry name" value="CDCA7/CDA7L"/>
</dbReference>
<name>A0A8B9KZ77_ASTMX</name>
<dbReference type="GO" id="GO:0005634">
    <property type="term" value="C:nucleus"/>
    <property type="evidence" value="ECO:0007669"/>
    <property type="project" value="UniProtKB-SubCell"/>
</dbReference>
<keyword evidence="9" id="KW-0539">Nucleus</keyword>
<feature type="compositionally biased region" description="Acidic residues" evidence="10">
    <location>
        <begin position="194"/>
        <end position="206"/>
    </location>
</feature>
<dbReference type="CTD" id="572007"/>
<accession>A0A8B9KZ77</accession>
<evidence type="ECO:0000256" key="1">
    <source>
        <dbReference type="ARBA" id="ARBA00004123"/>
    </source>
</evidence>
<keyword evidence="7" id="KW-0805">Transcription regulation</keyword>
<dbReference type="GO" id="GO:0005737">
    <property type="term" value="C:cytoplasm"/>
    <property type="evidence" value="ECO:0007669"/>
    <property type="project" value="UniProtKB-SubCell"/>
</dbReference>
<feature type="region of interest" description="Disordered" evidence="10">
    <location>
        <begin position="75"/>
        <end position="206"/>
    </location>
</feature>
<evidence type="ECO:0000259" key="11">
    <source>
        <dbReference type="Pfam" id="PF10497"/>
    </source>
</evidence>
<dbReference type="InterPro" id="IPR018866">
    <property type="entry name" value="Znf-4CXXC_R1"/>
</dbReference>
<dbReference type="Pfam" id="PF10497">
    <property type="entry name" value="zf-4CXXC_R1"/>
    <property type="match status" value="1"/>
</dbReference>
<feature type="compositionally biased region" description="Basic and acidic residues" evidence="10">
    <location>
        <begin position="262"/>
        <end position="285"/>
    </location>
</feature>
<keyword evidence="4" id="KW-1017">Isopeptide bond</keyword>
<evidence type="ECO:0000256" key="8">
    <source>
        <dbReference type="ARBA" id="ARBA00023163"/>
    </source>
</evidence>
<keyword evidence="5" id="KW-0597">Phosphoprotein</keyword>
<dbReference type="PANTHER" id="PTHR31169:SF4">
    <property type="entry name" value="CELL DIVISION CYCLE-ASSOCIATED 7-LIKE PROTEIN"/>
    <property type="match status" value="1"/>
</dbReference>
<proteinExistence type="predicted"/>
<evidence type="ECO:0000313" key="13">
    <source>
        <dbReference type="Ensembl" id="ENSAMXP00005041454.1"/>
    </source>
</evidence>
<organism evidence="13 14">
    <name type="scientific">Astyanax mexicanus</name>
    <name type="common">Blind cave fish</name>
    <name type="synonym">Astyanax fasciatus mexicanus</name>
    <dbReference type="NCBI Taxonomy" id="7994"/>
    <lineage>
        <taxon>Eukaryota</taxon>
        <taxon>Metazoa</taxon>
        <taxon>Chordata</taxon>
        <taxon>Craniata</taxon>
        <taxon>Vertebrata</taxon>
        <taxon>Euteleostomi</taxon>
        <taxon>Actinopterygii</taxon>
        <taxon>Neopterygii</taxon>
        <taxon>Teleostei</taxon>
        <taxon>Ostariophysi</taxon>
        <taxon>Characiformes</taxon>
        <taxon>Characoidei</taxon>
        <taxon>Acestrorhamphidae</taxon>
        <taxon>Acestrorhamphinae</taxon>
        <taxon>Astyanax</taxon>
    </lineage>
</organism>
<evidence type="ECO:0000256" key="10">
    <source>
        <dbReference type="SAM" id="MobiDB-lite"/>
    </source>
</evidence>
<evidence type="ECO:0000256" key="3">
    <source>
        <dbReference type="ARBA" id="ARBA00022490"/>
    </source>
</evidence>
<dbReference type="Ensembl" id="ENSAMXT00005045121.1">
    <property type="protein sequence ID" value="ENSAMXP00005041454.1"/>
    <property type="gene ID" value="ENSAMXG00005019405.1"/>
</dbReference>
<evidence type="ECO:0000256" key="5">
    <source>
        <dbReference type="ARBA" id="ARBA00022553"/>
    </source>
</evidence>
<keyword evidence="6" id="KW-0832">Ubl conjugation</keyword>
<dbReference type="AlphaFoldDB" id="A0A8B9KZ77"/>
<evidence type="ECO:0000313" key="14">
    <source>
        <dbReference type="Proteomes" id="UP000694621"/>
    </source>
</evidence>
<evidence type="ECO:0000256" key="2">
    <source>
        <dbReference type="ARBA" id="ARBA00004496"/>
    </source>
</evidence>
<keyword evidence="12" id="KW-0131">Cell cycle</keyword>